<feature type="compositionally biased region" description="Basic and acidic residues" evidence="1">
    <location>
        <begin position="125"/>
        <end position="135"/>
    </location>
</feature>
<evidence type="ECO:0000313" key="2">
    <source>
        <dbReference type="EMBL" id="KAK6117945.1"/>
    </source>
</evidence>
<name>A0ABR0U707_REHGL</name>
<protein>
    <submittedName>
        <fullName evidence="2">Uncharacterized protein</fullName>
    </submittedName>
</protein>
<feature type="region of interest" description="Disordered" evidence="1">
    <location>
        <begin position="31"/>
        <end position="141"/>
    </location>
</feature>
<feature type="compositionally biased region" description="Low complexity" evidence="1">
    <location>
        <begin position="41"/>
        <end position="50"/>
    </location>
</feature>
<organism evidence="2 3">
    <name type="scientific">Rehmannia glutinosa</name>
    <name type="common">Chinese foxglove</name>
    <dbReference type="NCBI Taxonomy" id="99300"/>
    <lineage>
        <taxon>Eukaryota</taxon>
        <taxon>Viridiplantae</taxon>
        <taxon>Streptophyta</taxon>
        <taxon>Embryophyta</taxon>
        <taxon>Tracheophyta</taxon>
        <taxon>Spermatophyta</taxon>
        <taxon>Magnoliopsida</taxon>
        <taxon>eudicotyledons</taxon>
        <taxon>Gunneridae</taxon>
        <taxon>Pentapetalae</taxon>
        <taxon>asterids</taxon>
        <taxon>lamiids</taxon>
        <taxon>Lamiales</taxon>
        <taxon>Orobanchaceae</taxon>
        <taxon>Rehmannieae</taxon>
        <taxon>Rehmannia</taxon>
    </lineage>
</organism>
<reference evidence="2 3" key="1">
    <citation type="journal article" date="2021" name="Comput. Struct. Biotechnol. J.">
        <title>De novo genome assembly of the potent medicinal plant Rehmannia glutinosa using nanopore technology.</title>
        <authorList>
            <person name="Ma L."/>
            <person name="Dong C."/>
            <person name="Song C."/>
            <person name="Wang X."/>
            <person name="Zheng X."/>
            <person name="Niu Y."/>
            <person name="Chen S."/>
            <person name="Feng W."/>
        </authorList>
    </citation>
    <scope>NUCLEOTIDE SEQUENCE [LARGE SCALE GENOMIC DNA]</scope>
    <source>
        <strain evidence="2">DH-2019</strain>
    </source>
</reference>
<proteinExistence type="predicted"/>
<evidence type="ECO:0000313" key="3">
    <source>
        <dbReference type="Proteomes" id="UP001318860"/>
    </source>
</evidence>
<comment type="caution">
    <text evidence="2">The sequence shown here is derived from an EMBL/GenBank/DDBJ whole genome shotgun (WGS) entry which is preliminary data.</text>
</comment>
<gene>
    <name evidence="2" type="ORF">DH2020_048308</name>
</gene>
<evidence type="ECO:0000256" key="1">
    <source>
        <dbReference type="SAM" id="MobiDB-lite"/>
    </source>
</evidence>
<accession>A0ABR0U707</accession>
<sequence>MMTWHTHLYNKKNDEGAGIKVIWEEDFLPENGGVVAGGEYSGESSGECSNGSGGSVDCDRCVDVSRGKQADEDQEGELCETTEQNEDQSTNPSSESDDNPKTENDDVLSENHSNTENEQTDSTNDEAKTLKKPDKIVPAPLQQHGHQILLLQQLQRQPATSLLQELSEVLDQRWHDEERSGGGRPSKEQKLRLPLSSHYDLRSPPGKWINSSREI</sequence>
<feature type="region of interest" description="Disordered" evidence="1">
    <location>
        <begin position="174"/>
        <end position="215"/>
    </location>
</feature>
<keyword evidence="3" id="KW-1185">Reference proteome</keyword>
<feature type="compositionally biased region" description="Basic and acidic residues" evidence="1">
    <location>
        <begin position="174"/>
        <end position="191"/>
    </location>
</feature>
<dbReference type="Proteomes" id="UP001318860">
    <property type="component" value="Unassembled WGS sequence"/>
</dbReference>
<feature type="compositionally biased region" description="Polar residues" evidence="1">
    <location>
        <begin position="110"/>
        <end position="122"/>
    </location>
</feature>
<feature type="compositionally biased region" description="Basic and acidic residues" evidence="1">
    <location>
        <begin position="57"/>
        <end position="71"/>
    </location>
</feature>
<feature type="compositionally biased region" description="Acidic residues" evidence="1">
    <location>
        <begin position="72"/>
        <end position="86"/>
    </location>
</feature>
<dbReference type="EMBL" id="JABTTQ020003390">
    <property type="protein sequence ID" value="KAK6117945.1"/>
    <property type="molecule type" value="Genomic_DNA"/>
</dbReference>